<keyword evidence="3" id="KW-1185">Reference proteome</keyword>
<proteinExistence type="predicted"/>
<evidence type="ECO:0000313" key="2">
    <source>
        <dbReference type="EMBL" id="MDS3860874.1"/>
    </source>
</evidence>
<organism evidence="2 3">
    <name type="scientific">Pseudocalidococcus azoricus BACA0444</name>
    <dbReference type="NCBI Taxonomy" id="2918990"/>
    <lineage>
        <taxon>Bacteria</taxon>
        <taxon>Bacillati</taxon>
        <taxon>Cyanobacteriota</taxon>
        <taxon>Cyanophyceae</taxon>
        <taxon>Acaryochloridales</taxon>
        <taxon>Thermosynechococcaceae</taxon>
        <taxon>Pseudocalidococcus</taxon>
        <taxon>Pseudocalidococcus azoricus</taxon>
    </lineage>
</organism>
<reference evidence="3" key="1">
    <citation type="submission" date="2023-07" db="EMBL/GenBank/DDBJ databases">
        <authorList>
            <person name="Luz R."/>
            <person name="Cordeiro R."/>
            <person name="Fonseca A."/>
            <person name="Goncalves V."/>
        </authorList>
    </citation>
    <scope>NUCLEOTIDE SEQUENCE [LARGE SCALE GENOMIC DNA]</scope>
    <source>
        <strain evidence="3">BACA0444</strain>
    </source>
</reference>
<feature type="compositionally biased region" description="Pro residues" evidence="1">
    <location>
        <begin position="113"/>
        <end position="131"/>
    </location>
</feature>
<accession>A0AAE4FSV6</accession>
<comment type="caution">
    <text evidence="2">The sequence shown here is derived from an EMBL/GenBank/DDBJ whole genome shotgun (WGS) entry which is preliminary data.</text>
</comment>
<evidence type="ECO:0000256" key="1">
    <source>
        <dbReference type="SAM" id="MobiDB-lite"/>
    </source>
</evidence>
<dbReference type="Proteomes" id="UP001268256">
    <property type="component" value="Unassembled WGS sequence"/>
</dbReference>
<dbReference type="AlphaFoldDB" id="A0AAE4FSV6"/>
<protein>
    <submittedName>
        <fullName evidence="2">Uncharacterized protein</fullName>
    </submittedName>
</protein>
<feature type="region of interest" description="Disordered" evidence="1">
    <location>
        <begin position="110"/>
        <end position="131"/>
    </location>
</feature>
<evidence type="ECO:0000313" key="3">
    <source>
        <dbReference type="Proteomes" id="UP001268256"/>
    </source>
</evidence>
<dbReference type="EMBL" id="JAVMIP010000007">
    <property type="protein sequence ID" value="MDS3860874.1"/>
    <property type="molecule type" value="Genomic_DNA"/>
</dbReference>
<dbReference type="RefSeq" id="WP_322878134.1">
    <property type="nucleotide sequence ID" value="NZ_JAVMIP010000007.1"/>
</dbReference>
<sequence length="169" mass="18173">MNYTTIFLRIKPLGEAWLYRPWVVLGLAGLFWATGLEVNAQVFSSGQLIPTLISIPDYTSPNSLIPPLIPQLIPTLPGDTTCSPFQRNLSQCLNQYRNTTIPEPVLRSILPRNPAPPSDMPTPAPNPAPQVVTAPPPLPAPGTVTEANCPPNTALVLLPGGYACMQTPN</sequence>
<gene>
    <name evidence="2" type="ORF">RIF25_08605</name>
</gene>
<name>A0AAE4FSV6_9CYAN</name>